<dbReference type="AlphaFoldDB" id="A0A6A3C2W3"/>
<dbReference type="PANTHER" id="PTHR31631:SF0">
    <property type="entry name" value="PROTEIN NETWORKED 2D"/>
    <property type="match status" value="1"/>
</dbReference>
<evidence type="ECO:0000259" key="1">
    <source>
        <dbReference type="Pfam" id="PF24918"/>
    </source>
</evidence>
<accession>A0A6A3C2W3</accession>
<dbReference type="EMBL" id="VEPZ02000562">
    <property type="protein sequence ID" value="KAE8722371.1"/>
    <property type="molecule type" value="Genomic_DNA"/>
</dbReference>
<name>A0A6A3C2W3_HIBSY</name>
<evidence type="ECO:0000313" key="3">
    <source>
        <dbReference type="Proteomes" id="UP000436088"/>
    </source>
</evidence>
<gene>
    <name evidence="2" type="ORF">F3Y22_tig00014064pilonHSYRG00052</name>
</gene>
<evidence type="ECO:0000313" key="2">
    <source>
        <dbReference type="EMBL" id="KAE8722371.1"/>
    </source>
</evidence>
<dbReference type="Pfam" id="PF24918">
    <property type="entry name" value="NET2A_C"/>
    <property type="match status" value="1"/>
</dbReference>
<organism evidence="2 3">
    <name type="scientific">Hibiscus syriacus</name>
    <name type="common">Rose of Sharon</name>
    <dbReference type="NCBI Taxonomy" id="106335"/>
    <lineage>
        <taxon>Eukaryota</taxon>
        <taxon>Viridiplantae</taxon>
        <taxon>Streptophyta</taxon>
        <taxon>Embryophyta</taxon>
        <taxon>Tracheophyta</taxon>
        <taxon>Spermatophyta</taxon>
        <taxon>Magnoliopsida</taxon>
        <taxon>eudicotyledons</taxon>
        <taxon>Gunneridae</taxon>
        <taxon>Pentapetalae</taxon>
        <taxon>rosids</taxon>
        <taxon>malvids</taxon>
        <taxon>Malvales</taxon>
        <taxon>Malvaceae</taxon>
        <taxon>Malvoideae</taxon>
        <taxon>Hibiscus</taxon>
    </lineage>
</organism>
<protein>
    <recommendedName>
        <fullName evidence="1">NET2A-D/KIP1-like C-terminal domain-containing protein</fullName>
    </recommendedName>
</protein>
<dbReference type="PANTHER" id="PTHR31631">
    <property type="entry name" value="PROTEIN NETWORKED 2D"/>
    <property type="match status" value="1"/>
</dbReference>
<comment type="caution">
    <text evidence="2">The sequence shown here is derived from an EMBL/GenBank/DDBJ whole genome shotgun (WGS) entry which is preliminary data.</text>
</comment>
<reference evidence="2" key="1">
    <citation type="submission" date="2019-09" db="EMBL/GenBank/DDBJ databases">
        <title>Draft genome information of white flower Hibiscus syriacus.</title>
        <authorList>
            <person name="Kim Y.-M."/>
        </authorList>
    </citation>
    <scope>NUCLEOTIDE SEQUENCE [LARGE SCALE GENOMIC DNA]</scope>
    <source>
        <strain evidence="2">YM2019G1</strain>
    </source>
</reference>
<sequence>MYTGIRCATIKRLTEIQNELNLWVESSVLLKELKKRFSFLCEIEEEITKALKASDEDDDFSFTSYQAVKFQGEILNMKQENNKFPDELQAGSDRVTALQIEIEISLTKLNEDCELSGSKIHQGSRMQQSRSWSGVPLRSFIFSAKPKKERTLIFSIVHPTLHRKFSSSRSGRPRNRSMDWLPVLSYTMKSPPPFFSKLLSSF</sequence>
<proteinExistence type="predicted"/>
<dbReference type="InterPro" id="IPR056889">
    <property type="entry name" value="NET2A-D/KIP1-like_C"/>
</dbReference>
<feature type="domain" description="NET2A-D/KIP1-like C-terminal" evidence="1">
    <location>
        <begin position="10"/>
        <end position="117"/>
    </location>
</feature>
<dbReference type="Proteomes" id="UP000436088">
    <property type="component" value="Unassembled WGS sequence"/>
</dbReference>
<keyword evidence="3" id="KW-1185">Reference proteome</keyword>